<sequence>MFQTFFSLQKKPVAMIRERKFVYSLKRPPIEFCNEVRVALLTLQLYHPRLTSQRIRGSGRPTERKQFSGENNLWPANTFCKIFFFSFSLFWPFECSKIEALSVIYFSFEDILRRENSVSLSN</sequence>
<dbReference type="AlphaFoldDB" id="A0AAV4W7S7"/>
<reference evidence="1 2" key="1">
    <citation type="submission" date="2021-06" db="EMBL/GenBank/DDBJ databases">
        <title>Caerostris extrusa draft genome.</title>
        <authorList>
            <person name="Kono N."/>
            <person name="Arakawa K."/>
        </authorList>
    </citation>
    <scope>NUCLEOTIDE SEQUENCE [LARGE SCALE GENOMIC DNA]</scope>
</reference>
<accession>A0AAV4W7S7</accession>
<dbReference type="Proteomes" id="UP001054945">
    <property type="component" value="Unassembled WGS sequence"/>
</dbReference>
<organism evidence="1 2">
    <name type="scientific">Caerostris extrusa</name>
    <name type="common">Bark spider</name>
    <name type="synonym">Caerostris bankana</name>
    <dbReference type="NCBI Taxonomy" id="172846"/>
    <lineage>
        <taxon>Eukaryota</taxon>
        <taxon>Metazoa</taxon>
        <taxon>Ecdysozoa</taxon>
        <taxon>Arthropoda</taxon>
        <taxon>Chelicerata</taxon>
        <taxon>Arachnida</taxon>
        <taxon>Araneae</taxon>
        <taxon>Araneomorphae</taxon>
        <taxon>Entelegynae</taxon>
        <taxon>Araneoidea</taxon>
        <taxon>Araneidae</taxon>
        <taxon>Caerostris</taxon>
    </lineage>
</organism>
<keyword evidence="2" id="KW-1185">Reference proteome</keyword>
<evidence type="ECO:0000313" key="1">
    <source>
        <dbReference type="EMBL" id="GIY78822.1"/>
    </source>
</evidence>
<comment type="caution">
    <text evidence="1">The sequence shown here is derived from an EMBL/GenBank/DDBJ whole genome shotgun (WGS) entry which is preliminary data.</text>
</comment>
<dbReference type="EMBL" id="BPLR01015804">
    <property type="protein sequence ID" value="GIY78822.1"/>
    <property type="molecule type" value="Genomic_DNA"/>
</dbReference>
<evidence type="ECO:0000313" key="2">
    <source>
        <dbReference type="Proteomes" id="UP001054945"/>
    </source>
</evidence>
<gene>
    <name evidence="1" type="ORF">CEXT_177851</name>
</gene>
<protein>
    <submittedName>
        <fullName evidence="1">Uncharacterized protein</fullName>
    </submittedName>
</protein>
<name>A0AAV4W7S7_CAEEX</name>
<proteinExistence type="predicted"/>